<evidence type="ECO:0000313" key="2">
    <source>
        <dbReference type="EMBL" id="BBY02560.1"/>
    </source>
</evidence>
<evidence type="ECO:0000256" key="1">
    <source>
        <dbReference type="SAM" id="MobiDB-lite"/>
    </source>
</evidence>
<keyword evidence="3" id="KW-1185">Reference proteome</keyword>
<dbReference type="AlphaFoldDB" id="A0A7I7P205"/>
<accession>A0A7I7P205</accession>
<sequence length="70" mass="7518">MPNPYAPIATNHHPHTQGPHRNAADVRTTSSQAGTCRAGDIPDRMPSRRSTMVRAALAKISADLFADPGR</sequence>
<dbReference type="EMBL" id="AP022582">
    <property type="protein sequence ID" value="BBY02560.1"/>
    <property type="molecule type" value="Genomic_DNA"/>
</dbReference>
<gene>
    <name evidence="2" type="ORF">MSEO_30590</name>
</gene>
<proteinExistence type="predicted"/>
<evidence type="ECO:0000313" key="3">
    <source>
        <dbReference type="Proteomes" id="UP000466632"/>
    </source>
</evidence>
<dbReference type="KEGG" id="mseo:MSEO_30590"/>
<reference evidence="2 3" key="1">
    <citation type="journal article" date="2019" name="Emerg. Microbes Infect.">
        <title>Comprehensive subspecies identification of 175 nontuberculous mycobacteria species based on 7547 genomic profiles.</title>
        <authorList>
            <person name="Matsumoto Y."/>
            <person name="Kinjo T."/>
            <person name="Motooka D."/>
            <person name="Nabeya D."/>
            <person name="Jung N."/>
            <person name="Uechi K."/>
            <person name="Horii T."/>
            <person name="Iida T."/>
            <person name="Fujita J."/>
            <person name="Nakamura S."/>
        </authorList>
    </citation>
    <scope>NUCLEOTIDE SEQUENCE [LARGE SCALE GENOMIC DNA]</scope>
    <source>
        <strain evidence="2 3">JCM 16018</strain>
    </source>
</reference>
<dbReference type="Proteomes" id="UP000466632">
    <property type="component" value="Chromosome"/>
</dbReference>
<name>A0A7I7P205_9MYCO</name>
<feature type="region of interest" description="Disordered" evidence="1">
    <location>
        <begin position="1"/>
        <end position="46"/>
    </location>
</feature>
<organism evidence="2 3">
    <name type="scientific">Mycobacterium seoulense</name>
    <dbReference type="NCBI Taxonomy" id="386911"/>
    <lineage>
        <taxon>Bacteria</taxon>
        <taxon>Bacillati</taxon>
        <taxon>Actinomycetota</taxon>
        <taxon>Actinomycetes</taxon>
        <taxon>Mycobacteriales</taxon>
        <taxon>Mycobacteriaceae</taxon>
        <taxon>Mycobacterium</taxon>
    </lineage>
</organism>
<protein>
    <submittedName>
        <fullName evidence="2">Uncharacterized protein</fullName>
    </submittedName>
</protein>